<evidence type="ECO:0000256" key="2">
    <source>
        <dbReference type="ARBA" id="ARBA00006076"/>
    </source>
</evidence>
<keyword evidence="6" id="KW-1185">Reference proteome</keyword>
<comment type="subcellular location">
    <subcellularLocation>
        <location evidence="1">Nucleus</location>
    </subcellularLocation>
</comment>
<evidence type="ECO:0000313" key="6">
    <source>
        <dbReference type="Proteomes" id="UP000195402"/>
    </source>
</evidence>
<dbReference type="GO" id="GO:0046540">
    <property type="term" value="C:U4/U6 x U5 tri-snRNP complex"/>
    <property type="evidence" value="ECO:0007669"/>
    <property type="project" value="TreeGrafter"/>
</dbReference>
<organism evidence="5 6">
    <name type="scientific">Macleaya cordata</name>
    <name type="common">Five-seeded plume-poppy</name>
    <name type="synonym">Bocconia cordata</name>
    <dbReference type="NCBI Taxonomy" id="56857"/>
    <lineage>
        <taxon>Eukaryota</taxon>
        <taxon>Viridiplantae</taxon>
        <taxon>Streptophyta</taxon>
        <taxon>Embryophyta</taxon>
        <taxon>Tracheophyta</taxon>
        <taxon>Spermatophyta</taxon>
        <taxon>Magnoliopsida</taxon>
        <taxon>Ranunculales</taxon>
        <taxon>Papaveraceae</taxon>
        <taxon>Papaveroideae</taxon>
        <taxon>Macleaya</taxon>
    </lineage>
</organism>
<dbReference type="PANTHER" id="PTHR14152:SF5">
    <property type="entry name" value="U4_U6.U5 TRI-SNRNP-ASSOCIATED PROTEIN 1"/>
    <property type="match status" value="1"/>
</dbReference>
<evidence type="ECO:0000313" key="5">
    <source>
        <dbReference type="EMBL" id="OVA18137.1"/>
    </source>
</evidence>
<dbReference type="OrthoDB" id="5583at2759"/>
<comment type="caution">
    <text evidence="5">The sequence shown here is derived from an EMBL/GenBank/DDBJ whole genome shotgun (WGS) entry which is preliminary data.</text>
</comment>
<accession>A0A200R5Z1</accession>
<evidence type="ECO:0000256" key="1">
    <source>
        <dbReference type="ARBA" id="ARBA00004123"/>
    </source>
</evidence>
<dbReference type="STRING" id="56857.A0A200R5Z1"/>
<dbReference type="OMA" id="EKRRINM"/>
<proteinExistence type="inferred from homology"/>
<dbReference type="GO" id="GO:0045292">
    <property type="term" value="P:mRNA cis splicing, via spliceosome"/>
    <property type="evidence" value="ECO:0007669"/>
    <property type="project" value="TreeGrafter"/>
</dbReference>
<name>A0A200R5Z1_MACCD</name>
<gene>
    <name evidence="5" type="ORF">BVC80_1835g551</name>
</gene>
<dbReference type="Pfam" id="PF03343">
    <property type="entry name" value="SART-1"/>
    <property type="match status" value="1"/>
</dbReference>
<evidence type="ECO:0000256" key="3">
    <source>
        <dbReference type="ARBA" id="ARBA00023242"/>
    </source>
</evidence>
<feature type="compositionally biased region" description="Polar residues" evidence="4">
    <location>
        <begin position="201"/>
        <end position="213"/>
    </location>
</feature>
<dbReference type="InParanoid" id="A0A200R5Z1"/>
<dbReference type="PANTHER" id="PTHR14152">
    <property type="entry name" value="SQUAMOUS CELL CARCINOMA ANTIGEN RECOGNISED BY CYTOTOXIC T LYMPHOCYTES"/>
    <property type="match status" value="1"/>
</dbReference>
<reference evidence="5 6" key="1">
    <citation type="journal article" date="2017" name="Mol. Plant">
        <title>The Genome of Medicinal Plant Macleaya cordata Provides New Insights into Benzylisoquinoline Alkaloids Metabolism.</title>
        <authorList>
            <person name="Liu X."/>
            <person name="Liu Y."/>
            <person name="Huang P."/>
            <person name="Ma Y."/>
            <person name="Qing Z."/>
            <person name="Tang Q."/>
            <person name="Cao H."/>
            <person name="Cheng P."/>
            <person name="Zheng Y."/>
            <person name="Yuan Z."/>
            <person name="Zhou Y."/>
            <person name="Liu J."/>
            <person name="Tang Z."/>
            <person name="Zhuo Y."/>
            <person name="Zhang Y."/>
            <person name="Yu L."/>
            <person name="Huang J."/>
            <person name="Yang P."/>
            <person name="Peng Q."/>
            <person name="Zhang J."/>
            <person name="Jiang W."/>
            <person name="Zhang Z."/>
            <person name="Lin K."/>
            <person name="Ro D.K."/>
            <person name="Chen X."/>
            <person name="Xiong X."/>
            <person name="Shang Y."/>
            <person name="Huang S."/>
            <person name="Zeng J."/>
        </authorList>
    </citation>
    <scope>NUCLEOTIDE SEQUENCE [LARGE SCALE GENOMIC DNA]</scope>
    <source>
        <strain evidence="6">cv. BLH2017</strain>
        <tissue evidence="5">Root</tissue>
    </source>
</reference>
<dbReference type="AlphaFoldDB" id="A0A200R5Z1"/>
<evidence type="ECO:0000256" key="4">
    <source>
        <dbReference type="SAM" id="MobiDB-lite"/>
    </source>
</evidence>
<feature type="region of interest" description="Disordered" evidence="4">
    <location>
        <begin position="1"/>
        <end position="213"/>
    </location>
</feature>
<dbReference type="EMBL" id="MVGT01000437">
    <property type="protein sequence ID" value="OVA18137.1"/>
    <property type="molecule type" value="Genomic_DNA"/>
</dbReference>
<dbReference type="GO" id="GO:0000481">
    <property type="term" value="P:maturation of 5S rRNA"/>
    <property type="evidence" value="ECO:0007669"/>
    <property type="project" value="TreeGrafter"/>
</dbReference>
<protein>
    <submittedName>
        <fullName evidence="5">SART-1 protein</fullName>
    </submittedName>
</protein>
<dbReference type="InterPro" id="IPR005011">
    <property type="entry name" value="SNU66/SART1"/>
</dbReference>
<dbReference type="Proteomes" id="UP000195402">
    <property type="component" value="Unassembled WGS sequence"/>
</dbReference>
<feature type="compositionally biased region" description="Basic and acidic residues" evidence="4">
    <location>
        <begin position="1"/>
        <end position="185"/>
    </location>
</feature>
<keyword evidence="3" id="KW-0539">Nucleus</keyword>
<comment type="similarity">
    <text evidence="2">Belongs to the SNU66/SART1 family.</text>
</comment>
<sequence length="440" mass="52290">MGKDRKKSRREEKDHGSRDRREDLEEREKEKIRDKIKEKEYDQRDKNKDKERERDKVQKDRAKDKDHGRERETEKEQHERGRERKEKERDRDRDRDREKERDRGKERDREKHKDREREKEKEKDKDREKNEREKGKVKDREKDKENDRDNKERSKDRDRDKVSGRNRDDGHDRIKDSRKDEKGVQQDEGDESIMELKQKMEWSSSGPQGSTSQLKERILEMKEERLKKKSESVSEVLAWVNKSRKLEDKINAEKEKALHLSKVFEEQDNIEQGESEDEGPTQHISSNVFTHRTFRVNQLKEMEHKIQQTFIVYIVADHVLLYSLCLKDLAGVKVLHGLDKVIEGGAVVLTLKDQSILADGDINQEVDMLENVEIGEQKQRDGAYRAAKKKTGIYDNKLKSALGKRSYSVLIEEYGFEPTISTREANTTKYSDKWSSAAHF</sequence>